<dbReference type="Proteomes" id="UP000612055">
    <property type="component" value="Unassembled WGS sequence"/>
</dbReference>
<keyword evidence="4 7" id="KW-1133">Transmembrane helix</keyword>
<evidence type="ECO:0000256" key="1">
    <source>
        <dbReference type="ARBA" id="ARBA00004141"/>
    </source>
</evidence>
<feature type="transmembrane region" description="Helical" evidence="7">
    <location>
        <begin position="179"/>
        <end position="200"/>
    </location>
</feature>
<dbReference type="GO" id="GO:0016020">
    <property type="term" value="C:membrane"/>
    <property type="evidence" value="ECO:0007669"/>
    <property type="project" value="UniProtKB-SubCell"/>
</dbReference>
<gene>
    <name evidence="9" type="ORF">HYH03_016815</name>
</gene>
<evidence type="ECO:0000313" key="10">
    <source>
        <dbReference type="Proteomes" id="UP000612055"/>
    </source>
</evidence>
<dbReference type="SUPFAM" id="SSF144091">
    <property type="entry name" value="Rhomboid-like"/>
    <property type="match status" value="1"/>
</dbReference>
<feature type="domain" description="Peptidase S54 rhomboid" evidence="8">
    <location>
        <begin position="140"/>
        <end position="283"/>
    </location>
</feature>
<accession>A0A835XLF2</accession>
<feature type="transmembrane region" description="Helical" evidence="7">
    <location>
        <begin position="109"/>
        <end position="131"/>
    </location>
</feature>
<evidence type="ECO:0000256" key="5">
    <source>
        <dbReference type="ARBA" id="ARBA00023136"/>
    </source>
</evidence>
<comment type="similarity">
    <text evidence="2">Belongs to the peptidase S54 family.</text>
</comment>
<dbReference type="Gene3D" id="1.20.1540.10">
    <property type="entry name" value="Rhomboid-like"/>
    <property type="match status" value="1"/>
</dbReference>
<dbReference type="PANTHER" id="PTHR43066:SF5">
    <property type="entry name" value="RHOMBOID-LIKE PROTEIN 11, CHLOROPLASTIC-RELATED"/>
    <property type="match status" value="1"/>
</dbReference>
<dbReference type="EMBL" id="JAEHOE010000151">
    <property type="protein sequence ID" value="KAG2484401.1"/>
    <property type="molecule type" value="Genomic_DNA"/>
</dbReference>
<evidence type="ECO:0000256" key="2">
    <source>
        <dbReference type="ARBA" id="ARBA00009045"/>
    </source>
</evidence>
<keyword evidence="5 7" id="KW-0472">Membrane</keyword>
<dbReference type="Pfam" id="PF01694">
    <property type="entry name" value="Rhomboid"/>
    <property type="match status" value="1"/>
</dbReference>
<feature type="transmembrane region" description="Helical" evidence="7">
    <location>
        <begin position="264"/>
        <end position="288"/>
    </location>
</feature>
<feature type="region of interest" description="Disordered" evidence="6">
    <location>
        <begin position="79"/>
        <end position="101"/>
    </location>
</feature>
<evidence type="ECO:0000256" key="7">
    <source>
        <dbReference type="SAM" id="Phobius"/>
    </source>
</evidence>
<protein>
    <recommendedName>
        <fullName evidence="8">Peptidase S54 rhomboid domain-containing protein</fullName>
    </recommendedName>
</protein>
<comment type="caution">
    <text evidence="9">The sequence shown here is derived from an EMBL/GenBank/DDBJ whole genome shotgun (WGS) entry which is preliminary data.</text>
</comment>
<evidence type="ECO:0000256" key="3">
    <source>
        <dbReference type="ARBA" id="ARBA00022692"/>
    </source>
</evidence>
<sequence>MQALGPLQRSSPRSCRSRALAWTNTLPASRPCLRPRARDAPGICAAAGKKGSSASSSSDDSLVSASGLAKSLLKDVVAGLSSPTPSRRSRETTTAGGGSLPEDLRSPSYAIAALNTALFLACALVPLLPAASMLLNHKQPQVWQLLTSCFAHSSLEGLLQCVFFIYVFGRVVERNHGSIATWAVYISCGMAAAALAWWMLPAKAVMLSSAAPAAAWGMFLVGVGLPRLSKKPLEVACLAPFAFAATTSRYAPFSSALLDGGGTAVGHLVHIAGASLAAAVASMILGVVESVREAVERKRLEAKRQADAASQEETVNRIVNLASQAAQQLGKKLS</sequence>
<feature type="transmembrane region" description="Helical" evidence="7">
    <location>
        <begin position="233"/>
        <end position="252"/>
    </location>
</feature>
<proteinExistence type="inferred from homology"/>
<dbReference type="InterPro" id="IPR022764">
    <property type="entry name" value="Peptidase_S54_rhomboid_dom"/>
</dbReference>
<feature type="transmembrane region" description="Helical" evidence="7">
    <location>
        <begin position="143"/>
        <end position="167"/>
    </location>
</feature>
<evidence type="ECO:0000256" key="4">
    <source>
        <dbReference type="ARBA" id="ARBA00022989"/>
    </source>
</evidence>
<organism evidence="9 10">
    <name type="scientific">Edaphochlamys debaryana</name>
    <dbReference type="NCBI Taxonomy" id="47281"/>
    <lineage>
        <taxon>Eukaryota</taxon>
        <taxon>Viridiplantae</taxon>
        <taxon>Chlorophyta</taxon>
        <taxon>core chlorophytes</taxon>
        <taxon>Chlorophyceae</taxon>
        <taxon>CS clade</taxon>
        <taxon>Chlamydomonadales</taxon>
        <taxon>Chlamydomonadales incertae sedis</taxon>
        <taxon>Edaphochlamys</taxon>
    </lineage>
</organism>
<evidence type="ECO:0000256" key="6">
    <source>
        <dbReference type="SAM" id="MobiDB-lite"/>
    </source>
</evidence>
<dbReference type="AlphaFoldDB" id="A0A835XLF2"/>
<dbReference type="InterPro" id="IPR035952">
    <property type="entry name" value="Rhomboid-like_sf"/>
</dbReference>
<dbReference type="OrthoDB" id="418595at2759"/>
<keyword evidence="3 7" id="KW-0812">Transmembrane</keyword>
<feature type="transmembrane region" description="Helical" evidence="7">
    <location>
        <begin position="206"/>
        <end position="226"/>
    </location>
</feature>
<evidence type="ECO:0000313" key="9">
    <source>
        <dbReference type="EMBL" id="KAG2484401.1"/>
    </source>
</evidence>
<dbReference type="GO" id="GO:0004252">
    <property type="term" value="F:serine-type endopeptidase activity"/>
    <property type="evidence" value="ECO:0007669"/>
    <property type="project" value="InterPro"/>
</dbReference>
<name>A0A835XLF2_9CHLO</name>
<reference evidence="9" key="1">
    <citation type="journal article" date="2020" name="bioRxiv">
        <title>Comparative genomics of Chlamydomonas.</title>
        <authorList>
            <person name="Craig R.J."/>
            <person name="Hasan A.R."/>
            <person name="Ness R.W."/>
            <person name="Keightley P.D."/>
        </authorList>
    </citation>
    <scope>NUCLEOTIDE SEQUENCE</scope>
    <source>
        <strain evidence="9">CCAP 11/70</strain>
    </source>
</reference>
<keyword evidence="10" id="KW-1185">Reference proteome</keyword>
<comment type="subcellular location">
    <subcellularLocation>
        <location evidence="1">Membrane</location>
        <topology evidence="1">Multi-pass membrane protein</topology>
    </subcellularLocation>
</comment>
<evidence type="ECO:0000259" key="8">
    <source>
        <dbReference type="Pfam" id="PF01694"/>
    </source>
</evidence>
<dbReference type="PANTHER" id="PTHR43066">
    <property type="entry name" value="RHOMBOID-RELATED PROTEIN"/>
    <property type="match status" value="1"/>
</dbReference>